<evidence type="ECO:0000313" key="2">
    <source>
        <dbReference type="EMBL" id="VUC31347.1"/>
    </source>
</evidence>
<evidence type="ECO:0000313" key="3">
    <source>
        <dbReference type="Proteomes" id="UP000766486"/>
    </source>
</evidence>
<keyword evidence="3" id="KW-1185">Reference proteome</keyword>
<gene>
    <name evidence="2" type="ORF">CLO192961_LOCUS305336</name>
</gene>
<feature type="region of interest" description="Disordered" evidence="1">
    <location>
        <begin position="1"/>
        <end position="93"/>
    </location>
</feature>
<feature type="compositionally biased region" description="Gly residues" evidence="1">
    <location>
        <begin position="427"/>
        <end position="438"/>
    </location>
</feature>
<feature type="region of interest" description="Disordered" evidence="1">
    <location>
        <begin position="301"/>
        <end position="328"/>
    </location>
</feature>
<feature type="region of interest" description="Disordered" evidence="1">
    <location>
        <begin position="109"/>
        <end position="129"/>
    </location>
</feature>
<dbReference type="EMBL" id="CABFNS010000833">
    <property type="protein sequence ID" value="VUC31347.1"/>
    <property type="molecule type" value="Genomic_DNA"/>
</dbReference>
<accession>A0ABY6UJC7</accession>
<name>A0ABY6UJC7_BIOOC</name>
<comment type="caution">
    <text evidence="2">The sequence shown here is derived from an EMBL/GenBank/DDBJ whole genome shotgun (WGS) entry which is preliminary data.</text>
</comment>
<proteinExistence type="predicted"/>
<dbReference type="Proteomes" id="UP000766486">
    <property type="component" value="Unassembled WGS sequence"/>
</dbReference>
<evidence type="ECO:0000256" key="1">
    <source>
        <dbReference type="SAM" id="MobiDB-lite"/>
    </source>
</evidence>
<reference evidence="2 3" key="1">
    <citation type="submission" date="2019-06" db="EMBL/GenBank/DDBJ databases">
        <authorList>
            <person name="Broberg M."/>
        </authorList>
    </citation>
    <scope>NUCLEOTIDE SEQUENCE [LARGE SCALE GENOMIC DNA]</scope>
</reference>
<feature type="region of interest" description="Disordered" evidence="1">
    <location>
        <begin position="341"/>
        <end position="501"/>
    </location>
</feature>
<protein>
    <submittedName>
        <fullName evidence="2">Uncharacterized protein</fullName>
    </submittedName>
</protein>
<feature type="compositionally biased region" description="Basic and acidic residues" evidence="1">
    <location>
        <begin position="10"/>
        <end position="23"/>
    </location>
</feature>
<feature type="compositionally biased region" description="Basic and acidic residues" evidence="1">
    <location>
        <begin position="384"/>
        <end position="394"/>
    </location>
</feature>
<organism evidence="2 3">
    <name type="scientific">Bionectria ochroleuca</name>
    <name type="common">Gliocladium roseum</name>
    <dbReference type="NCBI Taxonomy" id="29856"/>
    <lineage>
        <taxon>Eukaryota</taxon>
        <taxon>Fungi</taxon>
        <taxon>Dikarya</taxon>
        <taxon>Ascomycota</taxon>
        <taxon>Pezizomycotina</taxon>
        <taxon>Sordariomycetes</taxon>
        <taxon>Hypocreomycetidae</taxon>
        <taxon>Hypocreales</taxon>
        <taxon>Bionectriaceae</taxon>
        <taxon>Clonostachys</taxon>
    </lineage>
</organism>
<feature type="compositionally biased region" description="Basic and acidic residues" evidence="1">
    <location>
        <begin position="66"/>
        <end position="78"/>
    </location>
</feature>
<sequence>MSKVLWYLRGEVRGVDEQTHEATGEGSGNGDGQDPTGQEETDSLPVDSAPGSIAQTNTDGGTGDAHGGRDGETELRGEEDGDGGSHLHRATTGRRVAIGKLTLHDVVTVGDEADGESKTKNSELPDGDGGLIGSLLLRPGVRECVSHTDGVTDIVSTVSERGSAGSENLNEGVAVFDLVGVLLGVAVDTGHTGTLRGSENTRLSTVDVVVDTVESSNNDHGGDADEDSLDVVDFVQRTSAHRVFTESAESPAERSTPLDDPVVHLALLGGDHLLVFLLVKGTQEDVVPADGLVLLDDKGVDVGNEEDSRQNSNAGTGADDNGGDPPSGLLVQVELRRALVDDGKGADGGGEEEPEGRGVHSPRSRVLAHVDNDLDEHEDGGSEASRDDRGHAETSEDGAETLTVVPSPLNLGGTNGSNTNTSDGGDDGVAGGDVGGVGSAPHNPGRGGGDGAGESQHLDTGVGLEGSRGDDTVLDGRGGTGTGSNGTSQLTASGQDHGPSV</sequence>